<protein>
    <recommendedName>
        <fullName evidence="1">PilZ domain-containing protein</fullName>
    </recommendedName>
</protein>
<dbReference type="AlphaFoldDB" id="A0A3B1AIB7"/>
<reference evidence="2" key="1">
    <citation type="submission" date="2018-06" db="EMBL/GenBank/DDBJ databases">
        <authorList>
            <person name="Zhirakovskaya E."/>
        </authorList>
    </citation>
    <scope>NUCLEOTIDE SEQUENCE</scope>
</reference>
<proteinExistence type="predicted"/>
<organism evidence="2">
    <name type="scientific">hydrothermal vent metagenome</name>
    <dbReference type="NCBI Taxonomy" id="652676"/>
    <lineage>
        <taxon>unclassified sequences</taxon>
        <taxon>metagenomes</taxon>
        <taxon>ecological metagenomes</taxon>
    </lineage>
</organism>
<feature type="non-terminal residue" evidence="2">
    <location>
        <position position="66"/>
    </location>
</feature>
<gene>
    <name evidence="2" type="ORF">MNBD_GAMMA20-2264</name>
</gene>
<evidence type="ECO:0000313" key="2">
    <source>
        <dbReference type="EMBL" id="VAX03472.1"/>
    </source>
</evidence>
<evidence type="ECO:0000259" key="1">
    <source>
        <dbReference type="Pfam" id="PF07238"/>
    </source>
</evidence>
<accession>A0A3B1AIB7</accession>
<dbReference type="InterPro" id="IPR009875">
    <property type="entry name" value="PilZ_domain"/>
</dbReference>
<name>A0A3B1AIB7_9ZZZZ</name>
<dbReference type="GO" id="GO:0035438">
    <property type="term" value="F:cyclic-di-GMP binding"/>
    <property type="evidence" value="ECO:0007669"/>
    <property type="project" value="InterPro"/>
</dbReference>
<dbReference type="EMBL" id="UOFU01000329">
    <property type="protein sequence ID" value="VAX03472.1"/>
    <property type="molecule type" value="Genomic_DNA"/>
</dbReference>
<sequence>MINFDEKRDFIRMAADHPLQFHVVESGEAGCGICINLSATGVLFHTDRPITIGTQLSINITPKYAV</sequence>
<feature type="domain" description="PilZ" evidence="1">
    <location>
        <begin position="6"/>
        <end position="61"/>
    </location>
</feature>
<dbReference type="SUPFAM" id="SSF141371">
    <property type="entry name" value="PilZ domain-like"/>
    <property type="match status" value="1"/>
</dbReference>
<dbReference type="Pfam" id="PF07238">
    <property type="entry name" value="PilZ"/>
    <property type="match status" value="1"/>
</dbReference>